<dbReference type="InterPro" id="IPR008480">
    <property type="entry name" value="DUF761_pln"/>
</dbReference>
<accession>A0A9Q0CSE1</accession>
<reference evidence="1" key="1">
    <citation type="journal article" date="2022" name="Cell">
        <title>Repeat-based holocentromeres influence genome architecture and karyotype evolution.</title>
        <authorList>
            <person name="Hofstatter P.G."/>
            <person name="Thangavel G."/>
            <person name="Lux T."/>
            <person name="Neumann P."/>
            <person name="Vondrak T."/>
            <person name="Novak P."/>
            <person name="Zhang M."/>
            <person name="Costa L."/>
            <person name="Castellani M."/>
            <person name="Scott A."/>
            <person name="Toegelov H."/>
            <person name="Fuchs J."/>
            <person name="Mata-Sucre Y."/>
            <person name="Dias Y."/>
            <person name="Vanzela A.L.L."/>
            <person name="Huettel B."/>
            <person name="Almeida C.C.S."/>
            <person name="Simkova H."/>
            <person name="Souza G."/>
            <person name="Pedrosa-Harand A."/>
            <person name="Macas J."/>
            <person name="Mayer K.F.X."/>
            <person name="Houben A."/>
            <person name="Marques A."/>
        </authorList>
    </citation>
    <scope>NUCLEOTIDE SEQUENCE</scope>
    <source>
        <strain evidence="1">RhyBre1mFocal</strain>
    </source>
</reference>
<dbReference type="PANTHER" id="PTHR33265">
    <property type="entry name" value="AVR9/CF-9 RAPIDLY ELICITED PROTEIN-RELATED"/>
    <property type="match status" value="1"/>
</dbReference>
<gene>
    <name evidence="1" type="ORF">LUZ63_007818</name>
</gene>
<dbReference type="AlphaFoldDB" id="A0A9Q0CSE1"/>
<name>A0A9Q0CSE1_9POAL</name>
<dbReference type="EMBL" id="JAMQYH010000002">
    <property type="protein sequence ID" value="KAJ1699306.1"/>
    <property type="molecule type" value="Genomic_DNA"/>
</dbReference>
<dbReference type="Pfam" id="PF05553">
    <property type="entry name" value="DUF761"/>
    <property type="match status" value="1"/>
</dbReference>
<comment type="caution">
    <text evidence="1">The sequence shown here is derived from an EMBL/GenBank/DDBJ whole genome shotgun (WGS) entry which is preliminary data.</text>
</comment>
<protein>
    <submittedName>
        <fullName evidence="1">Uncharacterized protein</fullName>
    </submittedName>
</protein>
<dbReference type="OrthoDB" id="1929803at2759"/>
<proteinExistence type="predicted"/>
<sequence length="169" mass="20329">MARRSTKLTNRAWRLLRLAVLWARKGNMFKQNRVLLQLRLLKTLKLKHSRQSPRLQCGDREFSFDETPAFKFKTPSLRFLPCITPSVDHDFDSDEVDFLFYRPGNEHDQIEYNEREQECVELIEEGERLDEKEGIDAKAEEFITRFYEEMKLQRQISAIQYYEMLERST</sequence>
<dbReference type="Proteomes" id="UP001151287">
    <property type="component" value="Unassembled WGS sequence"/>
</dbReference>
<dbReference type="PANTHER" id="PTHR33265:SF5">
    <property type="entry name" value="COTTON FIBER PROTEIN"/>
    <property type="match status" value="1"/>
</dbReference>
<evidence type="ECO:0000313" key="1">
    <source>
        <dbReference type="EMBL" id="KAJ1699306.1"/>
    </source>
</evidence>
<evidence type="ECO:0000313" key="2">
    <source>
        <dbReference type="Proteomes" id="UP001151287"/>
    </source>
</evidence>
<keyword evidence="2" id="KW-1185">Reference proteome</keyword>
<organism evidence="1 2">
    <name type="scientific">Rhynchospora breviuscula</name>
    <dbReference type="NCBI Taxonomy" id="2022672"/>
    <lineage>
        <taxon>Eukaryota</taxon>
        <taxon>Viridiplantae</taxon>
        <taxon>Streptophyta</taxon>
        <taxon>Embryophyta</taxon>
        <taxon>Tracheophyta</taxon>
        <taxon>Spermatophyta</taxon>
        <taxon>Magnoliopsida</taxon>
        <taxon>Liliopsida</taxon>
        <taxon>Poales</taxon>
        <taxon>Cyperaceae</taxon>
        <taxon>Cyperoideae</taxon>
        <taxon>Rhynchosporeae</taxon>
        <taxon>Rhynchospora</taxon>
    </lineage>
</organism>